<sequence length="267" mass="31371">MPISKSTIFAEYWQLPSVGQILERGRQSKGPSDTPDAQADRMLSQQPFYNREERMDLDSDWVHDRFDEQQQYPRRRPSPYGFEQRPSRRRREEEDYGTKLRVDNIHYDLTEDELRGLFERKGPVRSVRLMYDRQDRSEGTAFVTYDDARDARAAMADFDGQNANGQPISITIVPTGPVGRARERPQRSLFERMDLPRGRNIDRYVPRKNFSRSRSPLRRPRGGRGHGRNQGQERRPMKTEQELDAEMADYWDAANSKPQDEDEDMVL</sequence>
<evidence type="ECO:0000313" key="5">
    <source>
        <dbReference type="EMBL" id="KAF2858917.1"/>
    </source>
</evidence>
<name>A0A6A7BVC3_9PEZI</name>
<dbReference type="InterPro" id="IPR051229">
    <property type="entry name" value="ALYREF_mRNA_export"/>
</dbReference>
<feature type="region of interest" description="Disordered" evidence="3">
    <location>
        <begin position="22"/>
        <end position="96"/>
    </location>
</feature>
<evidence type="ECO:0000313" key="6">
    <source>
        <dbReference type="Proteomes" id="UP000799421"/>
    </source>
</evidence>
<keyword evidence="1 2" id="KW-0694">RNA-binding</keyword>
<gene>
    <name evidence="5" type="ORF">K470DRAFT_271989</name>
</gene>
<dbReference type="CDD" id="cd12418">
    <property type="entry name" value="RRM_Aly_REF_like"/>
    <property type="match status" value="1"/>
</dbReference>
<dbReference type="InterPro" id="IPR012677">
    <property type="entry name" value="Nucleotide-bd_a/b_plait_sf"/>
</dbReference>
<dbReference type="Gene3D" id="3.30.70.330">
    <property type="match status" value="1"/>
</dbReference>
<reference evidence="5" key="1">
    <citation type="journal article" date="2020" name="Stud. Mycol.">
        <title>101 Dothideomycetes genomes: a test case for predicting lifestyles and emergence of pathogens.</title>
        <authorList>
            <person name="Haridas S."/>
            <person name="Albert R."/>
            <person name="Binder M."/>
            <person name="Bloem J."/>
            <person name="Labutti K."/>
            <person name="Salamov A."/>
            <person name="Andreopoulos B."/>
            <person name="Baker S."/>
            <person name="Barry K."/>
            <person name="Bills G."/>
            <person name="Bluhm B."/>
            <person name="Cannon C."/>
            <person name="Castanera R."/>
            <person name="Culley D."/>
            <person name="Daum C."/>
            <person name="Ezra D."/>
            <person name="Gonzalez J."/>
            <person name="Henrissat B."/>
            <person name="Kuo A."/>
            <person name="Liang C."/>
            <person name="Lipzen A."/>
            <person name="Lutzoni F."/>
            <person name="Magnuson J."/>
            <person name="Mondo S."/>
            <person name="Nolan M."/>
            <person name="Ohm R."/>
            <person name="Pangilinan J."/>
            <person name="Park H.-J."/>
            <person name="Ramirez L."/>
            <person name="Alfaro M."/>
            <person name="Sun H."/>
            <person name="Tritt A."/>
            <person name="Yoshinaga Y."/>
            <person name="Zwiers L.-H."/>
            <person name="Turgeon B."/>
            <person name="Goodwin S."/>
            <person name="Spatafora J."/>
            <person name="Crous P."/>
            <person name="Grigoriev I."/>
        </authorList>
    </citation>
    <scope>NUCLEOTIDE SEQUENCE</scope>
    <source>
        <strain evidence="5">CBS 480.64</strain>
    </source>
</reference>
<dbReference type="InterPro" id="IPR035979">
    <property type="entry name" value="RBD_domain_sf"/>
</dbReference>
<evidence type="ECO:0000256" key="3">
    <source>
        <dbReference type="SAM" id="MobiDB-lite"/>
    </source>
</evidence>
<feature type="compositionally biased region" description="Basic and acidic residues" evidence="3">
    <location>
        <begin position="50"/>
        <end position="68"/>
    </location>
</feature>
<dbReference type="InterPro" id="IPR025715">
    <property type="entry name" value="FoP_C"/>
</dbReference>
<dbReference type="GO" id="GO:0003729">
    <property type="term" value="F:mRNA binding"/>
    <property type="evidence" value="ECO:0007669"/>
    <property type="project" value="TreeGrafter"/>
</dbReference>
<accession>A0A6A7BVC3</accession>
<feature type="region of interest" description="Disordered" evidence="3">
    <location>
        <begin position="159"/>
        <end position="267"/>
    </location>
</feature>
<dbReference type="SUPFAM" id="SSF54928">
    <property type="entry name" value="RNA-binding domain, RBD"/>
    <property type="match status" value="1"/>
</dbReference>
<dbReference type="EMBL" id="MU006000">
    <property type="protein sequence ID" value="KAF2858917.1"/>
    <property type="molecule type" value="Genomic_DNA"/>
</dbReference>
<dbReference type="SMART" id="SM00360">
    <property type="entry name" value="RRM"/>
    <property type="match status" value="1"/>
</dbReference>
<dbReference type="GO" id="GO:0005634">
    <property type="term" value="C:nucleus"/>
    <property type="evidence" value="ECO:0007669"/>
    <property type="project" value="TreeGrafter"/>
</dbReference>
<evidence type="ECO:0000256" key="2">
    <source>
        <dbReference type="PROSITE-ProRule" id="PRU00176"/>
    </source>
</evidence>
<proteinExistence type="predicted"/>
<dbReference type="SMART" id="SM01218">
    <property type="entry name" value="FoP_duplication"/>
    <property type="match status" value="1"/>
</dbReference>
<dbReference type="InterPro" id="IPR000504">
    <property type="entry name" value="RRM_dom"/>
</dbReference>
<organism evidence="5 6">
    <name type="scientific">Piedraia hortae CBS 480.64</name>
    <dbReference type="NCBI Taxonomy" id="1314780"/>
    <lineage>
        <taxon>Eukaryota</taxon>
        <taxon>Fungi</taxon>
        <taxon>Dikarya</taxon>
        <taxon>Ascomycota</taxon>
        <taxon>Pezizomycotina</taxon>
        <taxon>Dothideomycetes</taxon>
        <taxon>Dothideomycetidae</taxon>
        <taxon>Capnodiales</taxon>
        <taxon>Piedraiaceae</taxon>
        <taxon>Piedraia</taxon>
    </lineage>
</organism>
<dbReference type="PROSITE" id="PS50102">
    <property type="entry name" value="RRM"/>
    <property type="match status" value="1"/>
</dbReference>
<protein>
    <submittedName>
        <fullName evidence="5">RNA-binding domain-containing protein</fullName>
    </submittedName>
</protein>
<dbReference type="PANTHER" id="PTHR19965">
    <property type="entry name" value="RNA AND EXPORT FACTOR BINDING PROTEIN"/>
    <property type="match status" value="1"/>
</dbReference>
<dbReference type="PANTHER" id="PTHR19965:SF82">
    <property type="entry name" value="THO COMPLEX SUBUNIT 4"/>
    <property type="match status" value="1"/>
</dbReference>
<feature type="domain" description="RRM" evidence="4">
    <location>
        <begin position="98"/>
        <end position="175"/>
    </location>
</feature>
<keyword evidence="6" id="KW-1185">Reference proteome</keyword>
<feature type="compositionally biased region" description="Basic and acidic residues" evidence="3">
    <location>
        <begin position="231"/>
        <end position="241"/>
    </location>
</feature>
<dbReference type="OrthoDB" id="5382468at2759"/>
<feature type="compositionally biased region" description="Basic and acidic residues" evidence="3">
    <location>
        <begin position="180"/>
        <end position="205"/>
    </location>
</feature>
<feature type="compositionally biased region" description="Basic residues" evidence="3">
    <location>
        <begin position="209"/>
        <end position="227"/>
    </location>
</feature>
<evidence type="ECO:0000259" key="4">
    <source>
        <dbReference type="PROSITE" id="PS50102"/>
    </source>
</evidence>
<evidence type="ECO:0000256" key="1">
    <source>
        <dbReference type="ARBA" id="ARBA00022884"/>
    </source>
</evidence>
<dbReference type="AlphaFoldDB" id="A0A6A7BVC3"/>
<dbReference type="Proteomes" id="UP000799421">
    <property type="component" value="Unassembled WGS sequence"/>
</dbReference>
<dbReference type="Pfam" id="PF00076">
    <property type="entry name" value="RRM_1"/>
    <property type="match status" value="1"/>
</dbReference>